<dbReference type="Proteomes" id="UP000004994">
    <property type="component" value="Chromosome 9"/>
</dbReference>
<keyword evidence="3" id="KW-1185">Reference proteome</keyword>
<sequence>MSNANVPPPSFLSSCRVLLRCPLCYGAFRTHLQFMNHIRTTHLLTSERNTILCSHAYASNILSPENPLGSQLAAPQHTSSQNVIRHSSGYPSATLLRENMLSAQSTTPQRVSPQNVNLRPPLYSSGSLLLSSVQHAAPQNVIQRCPLYGSGNFFTGNMSSPQPAAAQHHATSRGNNNIVILSSNRNSPTRISDRAPPINWQQMASRNRVGGPNSNDSAIDCTRSLANRLNVPVPTNVDELANIADEQNDVDLTLRL</sequence>
<accession>A0A3Q7I8M3</accession>
<dbReference type="PaxDb" id="4081-Solyc09g090260.1.1"/>
<evidence type="ECO:0000313" key="3">
    <source>
        <dbReference type="Proteomes" id="UP000004994"/>
    </source>
</evidence>
<dbReference type="OMA" id="CSHAYAS"/>
<evidence type="ECO:0000313" key="2">
    <source>
        <dbReference type="EnsemblPlants" id="Solyc09g090260.1.1.1"/>
    </source>
</evidence>
<proteinExistence type="predicted"/>
<dbReference type="EnsemblPlants" id="Solyc09g090260.1.1">
    <property type="protein sequence ID" value="Solyc09g090260.1.1.1"/>
    <property type="gene ID" value="Solyc09g090260.1"/>
</dbReference>
<feature type="domain" description="C2H2-type" evidence="1">
    <location>
        <begin position="21"/>
        <end position="42"/>
    </location>
</feature>
<dbReference type="InterPro" id="IPR013087">
    <property type="entry name" value="Znf_C2H2_type"/>
</dbReference>
<reference evidence="2" key="2">
    <citation type="submission" date="2019-01" db="UniProtKB">
        <authorList>
            <consortium name="EnsemblPlants"/>
        </authorList>
    </citation>
    <scope>IDENTIFICATION</scope>
    <source>
        <strain evidence="2">cv. Heinz 1706</strain>
    </source>
</reference>
<organism evidence="2">
    <name type="scientific">Solanum lycopersicum</name>
    <name type="common">Tomato</name>
    <name type="synonym">Lycopersicon esculentum</name>
    <dbReference type="NCBI Taxonomy" id="4081"/>
    <lineage>
        <taxon>Eukaryota</taxon>
        <taxon>Viridiplantae</taxon>
        <taxon>Streptophyta</taxon>
        <taxon>Embryophyta</taxon>
        <taxon>Tracheophyta</taxon>
        <taxon>Spermatophyta</taxon>
        <taxon>Magnoliopsida</taxon>
        <taxon>eudicotyledons</taxon>
        <taxon>Gunneridae</taxon>
        <taxon>Pentapetalae</taxon>
        <taxon>asterids</taxon>
        <taxon>lamiids</taxon>
        <taxon>Solanales</taxon>
        <taxon>Solanaceae</taxon>
        <taxon>Solanoideae</taxon>
        <taxon>Solaneae</taxon>
        <taxon>Solanum</taxon>
        <taxon>Solanum subgen. Lycopersicon</taxon>
    </lineage>
</organism>
<reference evidence="2" key="1">
    <citation type="journal article" date="2012" name="Nature">
        <title>The tomato genome sequence provides insights into fleshy fruit evolution.</title>
        <authorList>
            <consortium name="Tomato Genome Consortium"/>
        </authorList>
    </citation>
    <scope>NUCLEOTIDE SEQUENCE [LARGE SCALE GENOMIC DNA]</scope>
    <source>
        <strain evidence="2">cv. Heinz 1706</strain>
    </source>
</reference>
<dbReference type="AlphaFoldDB" id="A0A3Q7I8M3"/>
<dbReference type="InParanoid" id="A0A3Q7I8M3"/>
<evidence type="ECO:0000259" key="1">
    <source>
        <dbReference type="PROSITE" id="PS00028"/>
    </source>
</evidence>
<dbReference type="PROSITE" id="PS00028">
    <property type="entry name" value="ZINC_FINGER_C2H2_1"/>
    <property type="match status" value="1"/>
</dbReference>
<protein>
    <recommendedName>
        <fullName evidence="1">C2H2-type domain-containing protein</fullName>
    </recommendedName>
</protein>
<dbReference type="Gramene" id="Solyc09g090260.1.1">
    <property type="protein sequence ID" value="Solyc09g090260.1.1.1"/>
    <property type="gene ID" value="Solyc09g090260.1"/>
</dbReference>
<name>A0A3Q7I8M3_SOLLC</name>